<comment type="caution">
    <text evidence="2">The sequence shown here is derived from an EMBL/GenBank/DDBJ whole genome shotgun (WGS) entry which is preliminary data.</text>
</comment>
<proteinExistence type="predicted"/>
<evidence type="ECO:0000313" key="3">
    <source>
        <dbReference type="Proteomes" id="UP000532440"/>
    </source>
</evidence>
<sequence>MRSAPARHPGSSSRVALLRAIARLGFRRWYERRLIEAHAWLAACFLSMVIVAAGVELLRLRGSAAELILDASLVAAGALLAWFAWRRYATGMYLAAMLGEQAVCPGCERFGFRCDPLQPPDGRALAVHCARCGRHWQVGDGVDADG</sequence>
<accession>A0A7W8HFR1</accession>
<keyword evidence="1" id="KW-1133">Transmembrane helix</keyword>
<protein>
    <submittedName>
        <fullName evidence="2">Uncharacterized protein</fullName>
    </submittedName>
</protein>
<feature type="transmembrane region" description="Helical" evidence="1">
    <location>
        <begin position="67"/>
        <end position="85"/>
    </location>
</feature>
<dbReference type="RefSeq" id="WP_183965319.1">
    <property type="nucleotide sequence ID" value="NZ_BAABEW010000017.1"/>
</dbReference>
<keyword evidence="3" id="KW-1185">Reference proteome</keyword>
<evidence type="ECO:0000256" key="1">
    <source>
        <dbReference type="SAM" id="Phobius"/>
    </source>
</evidence>
<dbReference type="AlphaFoldDB" id="A0A7W8HFR1"/>
<name>A0A7W8HFR1_9BURK</name>
<keyword evidence="1" id="KW-0812">Transmembrane</keyword>
<dbReference type="EMBL" id="JACHGB010000002">
    <property type="protein sequence ID" value="MBB5271239.1"/>
    <property type="molecule type" value="Genomic_DNA"/>
</dbReference>
<dbReference type="Proteomes" id="UP000532440">
    <property type="component" value="Unassembled WGS sequence"/>
</dbReference>
<reference evidence="2 3" key="1">
    <citation type="submission" date="2020-08" db="EMBL/GenBank/DDBJ databases">
        <title>Genomic Encyclopedia of Type Strains, Phase IV (KMG-IV): sequencing the most valuable type-strain genomes for metagenomic binning, comparative biology and taxonomic classification.</title>
        <authorList>
            <person name="Goeker M."/>
        </authorList>
    </citation>
    <scope>NUCLEOTIDE SEQUENCE [LARGE SCALE GENOMIC DNA]</scope>
    <source>
        <strain evidence="2 3">DSM 29781</strain>
    </source>
</reference>
<organism evidence="2 3">
    <name type="scientific">Quisquiliibacterium transsilvanicum</name>
    <dbReference type="NCBI Taxonomy" id="1549638"/>
    <lineage>
        <taxon>Bacteria</taxon>
        <taxon>Pseudomonadati</taxon>
        <taxon>Pseudomonadota</taxon>
        <taxon>Betaproteobacteria</taxon>
        <taxon>Burkholderiales</taxon>
        <taxon>Burkholderiaceae</taxon>
        <taxon>Quisquiliibacterium</taxon>
    </lineage>
</organism>
<feature type="transmembrane region" description="Helical" evidence="1">
    <location>
        <begin position="37"/>
        <end position="55"/>
    </location>
</feature>
<gene>
    <name evidence="2" type="ORF">HNQ70_001243</name>
</gene>
<keyword evidence="1" id="KW-0472">Membrane</keyword>
<evidence type="ECO:0000313" key="2">
    <source>
        <dbReference type="EMBL" id="MBB5271239.1"/>
    </source>
</evidence>